<sequence length="59" mass="6567">MSTGLTISVQVIEMIPPHVQTSLQGERVVDPPAMPLDEHLAETMSLLQSRPEADDVWRI</sequence>
<accession>A0A0K0X5U9</accession>
<reference evidence="1 2" key="1">
    <citation type="submission" date="2015-07" db="EMBL/GenBank/DDBJ databases">
        <title>Complete genome sequence of Mycobacterium goodii X7B, a facultative thermophilic biodesulfurizing bacterium.</title>
        <authorList>
            <person name="Yu B."/>
            <person name="Li F."/>
            <person name="Xu P."/>
        </authorList>
    </citation>
    <scope>NUCLEOTIDE SEQUENCE [LARGE SCALE GENOMIC DNA]</scope>
    <source>
        <strain evidence="1 2">X7B</strain>
    </source>
</reference>
<proteinExistence type="predicted"/>
<dbReference type="PATRIC" id="fig|134601.6.peg.2868"/>
<evidence type="ECO:0000313" key="1">
    <source>
        <dbReference type="EMBL" id="AKS32784.1"/>
    </source>
</evidence>
<dbReference type="Proteomes" id="UP000062255">
    <property type="component" value="Chromosome"/>
</dbReference>
<protein>
    <submittedName>
        <fullName evidence="1">Uncharacterized protein</fullName>
    </submittedName>
</protein>
<dbReference type="KEGG" id="mgo:AFA91_13830"/>
<evidence type="ECO:0000313" key="2">
    <source>
        <dbReference type="Proteomes" id="UP000062255"/>
    </source>
</evidence>
<dbReference type="AlphaFoldDB" id="A0A0K0X5U9"/>
<name>A0A0K0X5U9_MYCGD</name>
<dbReference type="EMBL" id="CP012150">
    <property type="protein sequence ID" value="AKS32784.1"/>
    <property type="molecule type" value="Genomic_DNA"/>
</dbReference>
<organism evidence="1 2">
    <name type="scientific">Mycolicibacterium goodii</name>
    <name type="common">Mycobacterium goodii</name>
    <dbReference type="NCBI Taxonomy" id="134601"/>
    <lineage>
        <taxon>Bacteria</taxon>
        <taxon>Bacillati</taxon>
        <taxon>Actinomycetota</taxon>
        <taxon>Actinomycetes</taxon>
        <taxon>Mycobacteriales</taxon>
        <taxon>Mycobacteriaceae</taxon>
        <taxon>Mycolicibacterium</taxon>
    </lineage>
</organism>
<dbReference type="STRING" id="134601.AFA91_13830"/>
<gene>
    <name evidence="1" type="ORF">AFA91_13830</name>
</gene>